<dbReference type="PANTHER" id="PTHR45632">
    <property type="entry name" value="LD33804P"/>
    <property type="match status" value="1"/>
</dbReference>
<dbReference type="KEGG" id="hro:HELRODRAFT_78986"/>
<dbReference type="Pfam" id="PF07707">
    <property type="entry name" value="BACK"/>
    <property type="match status" value="1"/>
</dbReference>
<dbReference type="InterPro" id="IPR011705">
    <property type="entry name" value="BACK"/>
</dbReference>
<dbReference type="CDD" id="cd14733">
    <property type="entry name" value="BACK"/>
    <property type="match status" value="1"/>
</dbReference>
<protein>
    <recommendedName>
        <fullName evidence="1">BACK domain-containing protein</fullName>
    </recommendedName>
</protein>
<evidence type="ECO:0000313" key="4">
    <source>
        <dbReference type="Proteomes" id="UP000015101"/>
    </source>
</evidence>
<dbReference type="eggNOG" id="KOG4441">
    <property type="taxonomic scope" value="Eukaryota"/>
</dbReference>
<dbReference type="HOGENOM" id="CLU_1673606_0_0_1"/>
<reference evidence="3" key="3">
    <citation type="submission" date="2015-06" db="UniProtKB">
        <authorList>
            <consortium name="EnsemblMetazoa"/>
        </authorList>
    </citation>
    <scope>IDENTIFICATION</scope>
</reference>
<dbReference type="InParanoid" id="T1G3H8"/>
<dbReference type="OrthoDB" id="45365at2759"/>
<dbReference type="PANTHER" id="PTHR45632:SF17">
    <property type="entry name" value="KELCH-LIKE PROTEIN 31"/>
    <property type="match status" value="1"/>
</dbReference>
<dbReference type="SMART" id="SM00875">
    <property type="entry name" value="BACK"/>
    <property type="match status" value="1"/>
</dbReference>
<proteinExistence type="predicted"/>
<gene>
    <name evidence="3" type="primary">20215626</name>
    <name evidence="2" type="ORF">HELRODRAFT_78986</name>
</gene>
<sequence>VLRFVYTANGKLNSDNISQVISLLVKLGLNNLKDICKSYLVDCCNIENAVFHYSIALNNKMFEVAQILFNIIADNFLAVSNTTQFLYLSCERLLPFIKCTHLNVKTEMDVFMAVVNWINFDQANRLSSAKKLMADVHFEVWLFVFVNLKLIISNIYNI</sequence>
<dbReference type="EnsemblMetazoa" id="HelroT78986">
    <property type="protein sequence ID" value="HelroP78986"/>
    <property type="gene ID" value="HelroG78986"/>
</dbReference>
<dbReference type="EMBL" id="AMQM01004208">
    <property type="status" value="NOT_ANNOTATED_CDS"/>
    <property type="molecule type" value="Genomic_DNA"/>
</dbReference>
<dbReference type="STRING" id="6412.T1G3H8"/>
<dbReference type="GeneID" id="20215626"/>
<dbReference type="Gene3D" id="3.30.710.10">
    <property type="entry name" value="Potassium Channel Kv1.1, Chain A"/>
    <property type="match status" value="1"/>
</dbReference>
<reference evidence="2 4" key="2">
    <citation type="journal article" date="2013" name="Nature">
        <title>Insights into bilaterian evolution from three spiralian genomes.</title>
        <authorList>
            <person name="Simakov O."/>
            <person name="Marletaz F."/>
            <person name="Cho S.J."/>
            <person name="Edsinger-Gonzales E."/>
            <person name="Havlak P."/>
            <person name="Hellsten U."/>
            <person name="Kuo D.H."/>
            <person name="Larsson T."/>
            <person name="Lv J."/>
            <person name="Arendt D."/>
            <person name="Savage R."/>
            <person name="Osoegawa K."/>
            <person name="de Jong P."/>
            <person name="Grimwood J."/>
            <person name="Chapman J.A."/>
            <person name="Shapiro H."/>
            <person name="Aerts A."/>
            <person name="Otillar R.P."/>
            <person name="Terry A.Y."/>
            <person name="Boore J.L."/>
            <person name="Grigoriev I.V."/>
            <person name="Lindberg D.R."/>
            <person name="Seaver E.C."/>
            <person name="Weisblat D.A."/>
            <person name="Putnam N.H."/>
            <person name="Rokhsar D.S."/>
        </authorList>
    </citation>
    <scope>NUCLEOTIDE SEQUENCE</scope>
</reference>
<dbReference type="Gene3D" id="1.25.40.420">
    <property type="match status" value="1"/>
</dbReference>
<evidence type="ECO:0000313" key="3">
    <source>
        <dbReference type="EnsemblMetazoa" id="HelroP78986"/>
    </source>
</evidence>
<dbReference type="RefSeq" id="XP_009017329.1">
    <property type="nucleotide sequence ID" value="XM_009019081.1"/>
</dbReference>
<feature type="domain" description="BACK" evidence="1">
    <location>
        <begin position="49"/>
        <end position="147"/>
    </location>
</feature>
<organism evidence="3 4">
    <name type="scientific">Helobdella robusta</name>
    <name type="common">Californian leech</name>
    <dbReference type="NCBI Taxonomy" id="6412"/>
    <lineage>
        <taxon>Eukaryota</taxon>
        <taxon>Metazoa</taxon>
        <taxon>Spiralia</taxon>
        <taxon>Lophotrochozoa</taxon>
        <taxon>Annelida</taxon>
        <taxon>Clitellata</taxon>
        <taxon>Hirudinea</taxon>
        <taxon>Rhynchobdellida</taxon>
        <taxon>Glossiphoniidae</taxon>
        <taxon>Helobdella</taxon>
    </lineage>
</organism>
<reference evidence="4" key="1">
    <citation type="submission" date="2012-12" db="EMBL/GenBank/DDBJ databases">
        <authorList>
            <person name="Hellsten U."/>
            <person name="Grimwood J."/>
            <person name="Chapman J.A."/>
            <person name="Shapiro H."/>
            <person name="Aerts A."/>
            <person name="Otillar R.P."/>
            <person name="Terry A.Y."/>
            <person name="Boore J.L."/>
            <person name="Simakov O."/>
            <person name="Marletaz F."/>
            <person name="Cho S.-J."/>
            <person name="Edsinger-Gonzales E."/>
            <person name="Havlak P."/>
            <person name="Kuo D.-H."/>
            <person name="Larsson T."/>
            <person name="Lv J."/>
            <person name="Arendt D."/>
            <person name="Savage R."/>
            <person name="Osoegawa K."/>
            <person name="de Jong P."/>
            <person name="Lindberg D.R."/>
            <person name="Seaver E.C."/>
            <person name="Weisblat D.A."/>
            <person name="Putnam N.H."/>
            <person name="Grigoriev I.V."/>
            <person name="Rokhsar D.S."/>
        </authorList>
    </citation>
    <scope>NUCLEOTIDE SEQUENCE</scope>
</reference>
<evidence type="ECO:0000259" key="1">
    <source>
        <dbReference type="SMART" id="SM00875"/>
    </source>
</evidence>
<name>T1G3H8_HELRO</name>
<dbReference type="AlphaFoldDB" id="T1G3H8"/>
<dbReference type="CTD" id="20215626"/>
<dbReference type="EMBL" id="KB096457">
    <property type="protein sequence ID" value="ESO04750.1"/>
    <property type="molecule type" value="Genomic_DNA"/>
</dbReference>
<evidence type="ECO:0000313" key="2">
    <source>
        <dbReference type="EMBL" id="ESO04750.1"/>
    </source>
</evidence>
<accession>T1G3H8</accession>
<keyword evidence="4" id="KW-1185">Reference proteome</keyword>
<dbReference type="Proteomes" id="UP000015101">
    <property type="component" value="Unassembled WGS sequence"/>
</dbReference>
<dbReference type="InterPro" id="IPR011333">
    <property type="entry name" value="SKP1/BTB/POZ_sf"/>
</dbReference>